<gene>
    <name evidence="3" type="ORF">SAMN05216268_1057</name>
</gene>
<dbReference type="GO" id="GO:0003677">
    <property type="term" value="F:DNA binding"/>
    <property type="evidence" value="ECO:0007669"/>
    <property type="project" value="UniProtKB-KW"/>
</dbReference>
<evidence type="ECO:0000313" key="4">
    <source>
        <dbReference type="Proteomes" id="UP000184388"/>
    </source>
</evidence>
<proteinExistence type="predicted"/>
<dbReference type="GO" id="GO:0003887">
    <property type="term" value="F:DNA-directed DNA polymerase activity"/>
    <property type="evidence" value="ECO:0007669"/>
    <property type="project" value="InterPro"/>
</dbReference>
<dbReference type="PROSITE" id="PS50937">
    <property type="entry name" value="HTH_MERR_2"/>
    <property type="match status" value="1"/>
</dbReference>
<dbReference type="Gene3D" id="1.10.1660.10">
    <property type="match status" value="1"/>
</dbReference>
<evidence type="ECO:0000313" key="3">
    <source>
        <dbReference type="EMBL" id="SHL54964.1"/>
    </source>
</evidence>
<dbReference type="Pfam" id="PF02767">
    <property type="entry name" value="DNA_pol3_beta_2"/>
    <property type="match status" value="1"/>
</dbReference>
<reference evidence="4" key="1">
    <citation type="submission" date="2016-11" db="EMBL/GenBank/DDBJ databases">
        <authorList>
            <person name="Jaros S."/>
            <person name="Januszkiewicz K."/>
            <person name="Wedrychowicz H."/>
        </authorList>
    </citation>
    <scope>NUCLEOTIDE SEQUENCE [LARGE SCALE GENOMIC DNA]</scope>
    <source>
        <strain evidence="4">CGMCC 4.3555</strain>
    </source>
</reference>
<dbReference type="Pfam" id="PF13411">
    <property type="entry name" value="MerR_1"/>
    <property type="match status" value="1"/>
</dbReference>
<dbReference type="GO" id="GO:0009360">
    <property type="term" value="C:DNA polymerase III complex"/>
    <property type="evidence" value="ECO:0007669"/>
    <property type="project" value="InterPro"/>
</dbReference>
<dbReference type="Proteomes" id="UP000184388">
    <property type="component" value="Unassembled WGS sequence"/>
</dbReference>
<dbReference type="GO" id="GO:0006260">
    <property type="term" value="P:DNA replication"/>
    <property type="evidence" value="ECO:0007669"/>
    <property type="project" value="InterPro"/>
</dbReference>
<dbReference type="Gene3D" id="3.10.150.10">
    <property type="entry name" value="DNA Polymerase III, subunit A, domain 2"/>
    <property type="match status" value="2"/>
</dbReference>
<dbReference type="SUPFAM" id="SSF55979">
    <property type="entry name" value="DNA clamp"/>
    <property type="match status" value="1"/>
</dbReference>
<comment type="caution">
    <text evidence="3">The sequence shown here is derived from an EMBL/GenBank/DDBJ whole genome shotgun (WGS) entry which is preliminary data.</text>
</comment>
<feature type="domain" description="HTH merR-type" evidence="2">
    <location>
        <begin position="7"/>
        <end position="77"/>
    </location>
</feature>
<dbReference type="PANTHER" id="PTHR30204">
    <property type="entry name" value="REDOX-CYCLING DRUG-SENSING TRANSCRIPTIONAL ACTIVATOR SOXR"/>
    <property type="match status" value="1"/>
</dbReference>
<keyword evidence="1" id="KW-0238">DNA-binding</keyword>
<evidence type="ECO:0000256" key="1">
    <source>
        <dbReference type="ARBA" id="ARBA00023125"/>
    </source>
</evidence>
<sequence length="386" mass="40574">MDDDGELLGIGAFARRVGLTPSALRFYDDCGVLRPDRVDAATGYRRYAARQVARAARLRQLRSAGLPLVDVETVLDGPEDEARNVLRAHLERTRRAADEARAVAEGFLYETPEGPASRVGAARARVDGPELASAVRQVAPAAAVGAAAEEEFPVLGSVLLELAEGEVRLVATDRYRLAVRGLRPEVFEGGPRRVLIAVAAARRMAEWAVRQRAVEVECSAVVDASGVARVRLWSGVEPWEPGAPGTEAAGVGEPGEFPDYRLMLTGLADARHRVIVDRAGLRDAVADRGGAVVSLAFGAVVAPDAEGATNGALEVSGGESDAVRLPAVRIGPGLRIAFDPAVLVPVLEAGVGPDVLLEIASADQPVVVRSADQGSFTAVVMPVRGR</sequence>
<dbReference type="PROSITE" id="PS00552">
    <property type="entry name" value="HTH_MERR_1"/>
    <property type="match status" value="1"/>
</dbReference>
<dbReference type="GO" id="GO:0003700">
    <property type="term" value="F:DNA-binding transcription factor activity"/>
    <property type="evidence" value="ECO:0007669"/>
    <property type="project" value="InterPro"/>
</dbReference>
<dbReference type="SMART" id="SM00422">
    <property type="entry name" value="HTH_MERR"/>
    <property type="match status" value="1"/>
</dbReference>
<accession>A0A9X8MRD5</accession>
<dbReference type="InterPro" id="IPR046938">
    <property type="entry name" value="DNA_clamp_sf"/>
</dbReference>
<dbReference type="PANTHER" id="PTHR30204:SF97">
    <property type="entry name" value="MERR FAMILY REGULATORY PROTEIN"/>
    <property type="match status" value="1"/>
</dbReference>
<dbReference type="GO" id="GO:0008408">
    <property type="term" value="F:3'-5' exonuclease activity"/>
    <property type="evidence" value="ECO:0007669"/>
    <property type="project" value="InterPro"/>
</dbReference>
<dbReference type="AlphaFoldDB" id="A0A9X8MRD5"/>
<dbReference type="InterPro" id="IPR022637">
    <property type="entry name" value="DNA_polIII_beta_cen"/>
</dbReference>
<dbReference type="InterPro" id="IPR000551">
    <property type="entry name" value="MerR-type_HTH_dom"/>
</dbReference>
<dbReference type="SUPFAM" id="SSF46955">
    <property type="entry name" value="Putative DNA-binding domain"/>
    <property type="match status" value="1"/>
</dbReference>
<name>A0A9X8MRD5_9ACTN</name>
<dbReference type="EMBL" id="FRBK01000005">
    <property type="protein sequence ID" value="SHL54964.1"/>
    <property type="molecule type" value="Genomic_DNA"/>
</dbReference>
<organism evidence="3 4">
    <name type="scientific">Streptomyces yunnanensis</name>
    <dbReference type="NCBI Taxonomy" id="156453"/>
    <lineage>
        <taxon>Bacteria</taxon>
        <taxon>Bacillati</taxon>
        <taxon>Actinomycetota</taxon>
        <taxon>Actinomycetes</taxon>
        <taxon>Kitasatosporales</taxon>
        <taxon>Streptomycetaceae</taxon>
        <taxon>Streptomyces</taxon>
    </lineage>
</organism>
<dbReference type="RefSeq" id="WP_073444190.1">
    <property type="nucleotide sequence ID" value="NZ_FRBK01000005.1"/>
</dbReference>
<dbReference type="InterPro" id="IPR047057">
    <property type="entry name" value="MerR_fam"/>
</dbReference>
<evidence type="ECO:0000259" key="2">
    <source>
        <dbReference type="PROSITE" id="PS50937"/>
    </source>
</evidence>
<dbReference type="InterPro" id="IPR009061">
    <property type="entry name" value="DNA-bd_dom_put_sf"/>
</dbReference>
<protein>
    <submittedName>
        <fullName evidence="3">DNA polymerase III beta subunit, central domain</fullName>
    </submittedName>
</protein>